<keyword evidence="3 6" id="KW-0238">DNA-binding</keyword>
<evidence type="ECO:0000313" key="10">
    <source>
        <dbReference type="Proteomes" id="UP001197247"/>
    </source>
</evidence>
<evidence type="ECO:0000259" key="7">
    <source>
        <dbReference type="PROSITE" id="PS50110"/>
    </source>
</evidence>
<dbReference type="PROSITE" id="PS50110">
    <property type="entry name" value="RESPONSE_REGULATORY"/>
    <property type="match status" value="1"/>
</dbReference>
<feature type="domain" description="Response regulatory" evidence="7">
    <location>
        <begin position="4"/>
        <end position="117"/>
    </location>
</feature>
<protein>
    <submittedName>
        <fullName evidence="9">Response regulator transcription factor</fullName>
    </submittedName>
</protein>
<evidence type="ECO:0000259" key="8">
    <source>
        <dbReference type="PROSITE" id="PS51755"/>
    </source>
</evidence>
<dbReference type="Pfam" id="PF00486">
    <property type="entry name" value="Trans_reg_C"/>
    <property type="match status" value="1"/>
</dbReference>
<evidence type="ECO:0000256" key="1">
    <source>
        <dbReference type="ARBA" id="ARBA00022553"/>
    </source>
</evidence>
<dbReference type="Gene3D" id="3.40.50.2300">
    <property type="match status" value="1"/>
</dbReference>
<dbReference type="Proteomes" id="UP001197247">
    <property type="component" value="Unassembled WGS sequence"/>
</dbReference>
<feature type="DNA-binding region" description="OmpR/PhoB-type" evidence="6">
    <location>
        <begin position="128"/>
        <end position="227"/>
    </location>
</feature>
<dbReference type="InterPro" id="IPR016032">
    <property type="entry name" value="Sig_transdc_resp-reg_C-effctor"/>
</dbReference>
<comment type="caution">
    <text evidence="9">The sequence shown here is derived from an EMBL/GenBank/DDBJ whole genome shotgun (WGS) entry which is preliminary data.</text>
</comment>
<gene>
    <name evidence="9" type="ORF">KIH74_05790</name>
</gene>
<dbReference type="InterPro" id="IPR001789">
    <property type="entry name" value="Sig_transdc_resp-reg_receiver"/>
</dbReference>
<evidence type="ECO:0000313" key="9">
    <source>
        <dbReference type="EMBL" id="MBT0768426.1"/>
    </source>
</evidence>
<keyword evidence="1 5" id="KW-0597">Phosphoprotein</keyword>
<feature type="modified residue" description="4-aspartylphosphate" evidence="5">
    <location>
        <position position="53"/>
    </location>
</feature>
<dbReference type="PANTHER" id="PTHR48111">
    <property type="entry name" value="REGULATOR OF RPOS"/>
    <property type="match status" value="1"/>
</dbReference>
<evidence type="ECO:0000256" key="3">
    <source>
        <dbReference type="ARBA" id="ARBA00023125"/>
    </source>
</evidence>
<dbReference type="Gene3D" id="1.10.10.10">
    <property type="entry name" value="Winged helix-like DNA-binding domain superfamily/Winged helix DNA-binding domain"/>
    <property type="match status" value="1"/>
</dbReference>
<name>A0ABS5TBL3_9ACTN</name>
<dbReference type="CDD" id="cd00383">
    <property type="entry name" value="trans_reg_C"/>
    <property type="match status" value="1"/>
</dbReference>
<proteinExistence type="predicted"/>
<evidence type="ECO:0000256" key="4">
    <source>
        <dbReference type="ARBA" id="ARBA00023163"/>
    </source>
</evidence>
<dbReference type="InterPro" id="IPR011006">
    <property type="entry name" value="CheY-like_superfamily"/>
</dbReference>
<organism evidence="9 10">
    <name type="scientific">Kineosporia corallincola</name>
    <dbReference type="NCBI Taxonomy" id="2835133"/>
    <lineage>
        <taxon>Bacteria</taxon>
        <taxon>Bacillati</taxon>
        <taxon>Actinomycetota</taxon>
        <taxon>Actinomycetes</taxon>
        <taxon>Kineosporiales</taxon>
        <taxon>Kineosporiaceae</taxon>
        <taxon>Kineosporia</taxon>
    </lineage>
</organism>
<sequence length="232" mass="25687">MPEFILVAEDDPGQAELVSTYLLREGFEVTVVPDGSAALAVAARRRPDLAILDVMMPGVDGLEVCRRLGGDEGVAVVLLTARSTENDMLLGLYLGADDYVTKPFSPRELVARVRTVLRRTRRQSALAAEQIAVGPVLVWPDRRQVTYAGVPVELTRAEFDILCALARRPELPVSRRQLLESLHGAADYMTERTIDTHVMNLRRKIEPDPQQPRLVQTVYGVGYKLVTPADDL</sequence>
<reference evidence="9 10" key="1">
    <citation type="submission" date="2021-05" db="EMBL/GenBank/DDBJ databases">
        <title>Kineosporia and Streptomyces sp. nov. two new marine actinobacteria isolated from Coral.</title>
        <authorList>
            <person name="Buangrab K."/>
            <person name="Sutthacheep M."/>
            <person name="Yeemin T."/>
            <person name="Harunari E."/>
            <person name="Igarashi Y."/>
            <person name="Kanchanasin P."/>
            <person name="Tanasupawat S."/>
            <person name="Phongsopitanun W."/>
        </authorList>
    </citation>
    <scope>NUCLEOTIDE SEQUENCE [LARGE SCALE GENOMIC DNA]</scope>
    <source>
        <strain evidence="9 10">J2-2</strain>
    </source>
</reference>
<evidence type="ECO:0000256" key="2">
    <source>
        <dbReference type="ARBA" id="ARBA00023015"/>
    </source>
</evidence>
<feature type="domain" description="OmpR/PhoB-type" evidence="8">
    <location>
        <begin position="128"/>
        <end position="227"/>
    </location>
</feature>
<keyword evidence="4" id="KW-0804">Transcription</keyword>
<keyword evidence="10" id="KW-1185">Reference proteome</keyword>
<dbReference type="SUPFAM" id="SSF46894">
    <property type="entry name" value="C-terminal effector domain of the bipartite response regulators"/>
    <property type="match status" value="1"/>
</dbReference>
<dbReference type="PROSITE" id="PS51755">
    <property type="entry name" value="OMPR_PHOB"/>
    <property type="match status" value="1"/>
</dbReference>
<dbReference type="SUPFAM" id="SSF52172">
    <property type="entry name" value="CheY-like"/>
    <property type="match status" value="1"/>
</dbReference>
<dbReference type="SMART" id="SM00862">
    <property type="entry name" value="Trans_reg_C"/>
    <property type="match status" value="1"/>
</dbReference>
<dbReference type="SMART" id="SM00448">
    <property type="entry name" value="REC"/>
    <property type="match status" value="1"/>
</dbReference>
<evidence type="ECO:0000256" key="5">
    <source>
        <dbReference type="PROSITE-ProRule" id="PRU00169"/>
    </source>
</evidence>
<accession>A0ABS5TBL3</accession>
<dbReference type="Pfam" id="PF00072">
    <property type="entry name" value="Response_reg"/>
    <property type="match status" value="1"/>
</dbReference>
<dbReference type="RefSeq" id="WP_214154721.1">
    <property type="nucleotide sequence ID" value="NZ_JAHBAY010000002.1"/>
</dbReference>
<dbReference type="Gene3D" id="6.10.250.690">
    <property type="match status" value="1"/>
</dbReference>
<dbReference type="InterPro" id="IPR001867">
    <property type="entry name" value="OmpR/PhoB-type_DNA-bd"/>
</dbReference>
<keyword evidence="2" id="KW-0805">Transcription regulation</keyword>
<dbReference type="InterPro" id="IPR036388">
    <property type="entry name" value="WH-like_DNA-bd_sf"/>
</dbReference>
<dbReference type="InterPro" id="IPR039420">
    <property type="entry name" value="WalR-like"/>
</dbReference>
<evidence type="ECO:0000256" key="6">
    <source>
        <dbReference type="PROSITE-ProRule" id="PRU01091"/>
    </source>
</evidence>
<dbReference type="PANTHER" id="PTHR48111:SF4">
    <property type="entry name" value="DNA-BINDING DUAL TRANSCRIPTIONAL REGULATOR OMPR"/>
    <property type="match status" value="1"/>
</dbReference>
<dbReference type="EMBL" id="JAHBAY010000002">
    <property type="protein sequence ID" value="MBT0768426.1"/>
    <property type="molecule type" value="Genomic_DNA"/>
</dbReference>